<evidence type="ECO:0000313" key="1">
    <source>
        <dbReference type="EnsemblPlants" id="OPUNC05G05010.1"/>
    </source>
</evidence>
<protein>
    <submittedName>
        <fullName evidence="1">Uncharacterized protein</fullName>
    </submittedName>
</protein>
<organism evidence="1">
    <name type="scientific">Oryza punctata</name>
    <name type="common">Red rice</name>
    <dbReference type="NCBI Taxonomy" id="4537"/>
    <lineage>
        <taxon>Eukaryota</taxon>
        <taxon>Viridiplantae</taxon>
        <taxon>Streptophyta</taxon>
        <taxon>Embryophyta</taxon>
        <taxon>Tracheophyta</taxon>
        <taxon>Spermatophyta</taxon>
        <taxon>Magnoliopsida</taxon>
        <taxon>Liliopsida</taxon>
        <taxon>Poales</taxon>
        <taxon>Poaceae</taxon>
        <taxon>BOP clade</taxon>
        <taxon>Oryzoideae</taxon>
        <taxon>Oryzeae</taxon>
        <taxon>Oryzinae</taxon>
        <taxon>Oryza</taxon>
    </lineage>
</organism>
<dbReference type="Pfam" id="PF06376">
    <property type="entry name" value="AGP"/>
    <property type="match status" value="1"/>
</dbReference>
<dbReference type="Gramene" id="OPUNC05G05010.1">
    <property type="protein sequence ID" value="OPUNC05G05010.1"/>
    <property type="gene ID" value="OPUNC05G05010"/>
</dbReference>
<evidence type="ECO:0000313" key="2">
    <source>
        <dbReference type="Proteomes" id="UP000026962"/>
    </source>
</evidence>
<dbReference type="AlphaFoldDB" id="A0A0E0KZ78"/>
<sequence length="76" mass="8175">MEIMMSPVRPYEMPAAASLLPSRRWLSGRRRAKGDDHTHGGGAPAATARWIDGKAVDQAVAYALMAAALVATYLLH</sequence>
<accession>A0A0E0KZ78</accession>
<dbReference type="Proteomes" id="UP000026962">
    <property type="component" value="Chromosome 5"/>
</dbReference>
<proteinExistence type="predicted"/>
<dbReference type="PANTHER" id="PTHR33374">
    <property type="entry name" value="ARABINOGALACTAN PROTEIN 20"/>
    <property type="match status" value="1"/>
</dbReference>
<reference evidence="1" key="2">
    <citation type="submission" date="2018-05" db="EMBL/GenBank/DDBJ databases">
        <title>OpunRS2 (Oryza punctata Reference Sequence Version 2).</title>
        <authorList>
            <person name="Zhang J."/>
            <person name="Kudrna D."/>
            <person name="Lee S."/>
            <person name="Talag J."/>
            <person name="Welchert J."/>
            <person name="Wing R.A."/>
        </authorList>
    </citation>
    <scope>NUCLEOTIDE SEQUENCE [LARGE SCALE GENOMIC DNA]</scope>
</reference>
<dbReference type="HOGENOM" id="CLU_2871480_0_0_1"/>
<name>A0A0E0KZ78_ORYPU</name>
<dbReference type="OMA" id="GDDHTHG"/>
<keyword evidence="2" id="KW-1185">Reference proteome</keyword>
<reference evidence="1" key="1">
    <citation type="submission" date="2015-04" db="UniProtKB">
        <authorList>
            <consortium name="EnsemblPlants"/>
        </authorList>
    </citation>
    <scope>IDENTIFICATION</scope>
</reference>
<dbReference type="InterPro" id="IPR009424">
    <property type="entry name" value="AGP16/20/22/41"/>
</dbReference>
<dbReference type="EnsemblPlants" id="OPUNC05G05010.1">
    <property type="protein sequence ID" value="OPUNC05G05010.1"/>
    <property type="gene ID" value="OPUNC05G05010"/>
</dbReference>